<accession>A0A6A5T973</accession>
<feature type="transmembrane region" description="Helical" evidence="7">
    <location>
        <begin position="224"/>
        <end position="244"/>
    </location>
</feature>
<evidence type="ECO:0000313" key="9">
    <source>
        <dbReference type="EMBL" id="KAF1948279.1"/>
    </source>
</evidence>
<keyword evidence="6 7" id="KW-0472">Membrane</keyword>
<keyword evidence="4 7" id="KW-0812">Transmembrane</keyword>
<name>A0A6A5T973_9PLEO</name>
<feature type="transmembrane region" description="Helical" evidence="7">
    <location>
        <begin position="352"/>
        <end position="369"/>
    </location>
</feature>
<evidence type="ECO:0000256" key="7">
    <source>
        <dbReference type="SAM" id="Phobius"/>
    </source>
</evidence>
<dbReference type="GO" id="GO:0016020">
    <property type="term" value="C:membrane"/>
    <property type="evidence" value="ECO:0007669"/>
    <property type="project" value="UniProtKB-SubCell"/>
</dbReference>
<feature type="transmembrane region" description="Helical" evidence="7">
    <location>
        <begin position="317"/>
        <end position="337"/>
    </location>
</feature>
<evidence type="ECO:0000256" key="1">
    <source>
        <dbReference type="ARBA" id="ARBA00004141"/>
    </source>
</evidence>
<dbReference type="OrthoDB" id="6509908at2759"/>
<reference evidence="9" key="1">
    <citation type="journal article" date="2020" name="Stud. Mycol.">
        <title>101 Dothideomycetes genomes: a test case for predicting lifestyles and emergence of pathogens.</title>
        <authorList>
            <person name="Haridas S."/>
            <person name="Albert R."/>
            <person name="Binder M."/>
            <person name="Bloem J."/>
            <person name="Labutti K."/>
            <person name="Salamov A."/>
            <person name="Andreopoulos B."/>
            <person name="Baker S."/>
            <person name="Barry K."/>
            <person name="Bills G."/>
            <person name="Bluhm B."/>
            <person name="Cannon C."/>
            <person name="Castanera R."/>
            <person name="Culley D."/>
            <person name="Daum C."/>
            <person name="Ezra D."/>
            <person name="Gonzalez J."/>
            <person name="Henrissat B."/>
            <person name="Kuo A."/>
            <person name="Liang C."/>
            <person name="Lipzen A."/>
            <person name="Lutzoni F."/>
            <person name="Magnuson J."/>
            <person name="Mondo S."/>
            <person name="Nolan M."/>
            <person name="Ohm R."/>
            <person name="Pangilinan J."/>
            <person name="Park H.-J."/>
            <person name="Ramirez L."/>
            <person name="Alfaro M."/>
            <person name="Sun H."/>
            <person name="Tritt A."/>
            <person name="Yoshinaga Y."/>
            <person name="Zwiers L.-H."/>
            <person name="Turgeon B."/>
            <person name="Goodwin S."/>
            <person name="Spatafora J."/>
            <person name="Crous P."/>
            <person name="Grigoriev I."/>
        </authorList>
    </citation>
    <scope>NUCLEOTIDE SEQUENCE</scope>
    <source>
        <strain evidence="9">CBS 675.92</strain>
    </source>
</reference>
<gene>
    <name evidence="9" type="ORF">CC80DRAFT_431961</name>
</gene>
<dbReference type="InterPro" id="IPR036259">
    <property type="entry name" value="MFS_trans_sf"/>
</dbReference>
<feature type="transmembrane region" description="Helical" evidence="7">
    <location>
        <begin position="59"/>
        <end position="79"/>
    </location>
</feature>
<evidence type="ECO:0000259" key="8">
    <source>
        <dbReference type="PROSITE" id="PS50850"/>
    </source>
</evidence>
<dbReference type="InterPro" id="IPR011701">
    <property type="entry name" value="MFS"/>
</dbReference>
<protein>
    <submittedName>
        <fullName evidence="9">MFS general substrate transporter</fullName>
    </submittedName>
</protein>
<comment type="subcellular location">
    <subcellularLocation>
        <location evidence="1">Membrane</location>
        <topology evidence="1">Multi-pass membrane protein</topology>
    </subcellularLocation>
</comment>
<feature type="transmembrane region" description="Helical" evidence="7">
    <location>
        <begin position="117"/>
        <end position="136"/>
    </location>
</feature>
<feature type="transmembrane region" description="Helical" evidence="7">
    <location>
        <begin position="191"/>
        <end position="212"/>
    </location>
</feature>
<evidence type="ECO:0000256" key="5">
    <source>
        <dbReference type="ARBA" id="ARBA00022989"/>
    </source>
</evidence>
<feature type="transmembrane region" description="Helical" evidence="7">
    <location>
        <begin position="30"/>
        <end position="52"/>
    </location>
</feature>
<dbReference type="AlphaFoldDB" id="A0A6A5T973"/>
<evidence type="ECO:0000256" key="2">
    <source>
        <dbReference type="ARBA" id="ARBA00006727"/>
    </source>
</evidence>
<feature type="transmembrane region" description="Helical" evidence="7">
    <location>
        <begin position="280"/>
        <end position="305"/>
    </location>
</feature>
<feature type="transmembrane region" description="Helical" evidence="7">
    <location>
        <begin position="256"/>
        <end position="274"/>
    </location>
</feature>
<feature type="transmembrane region" description="Helical" evidence="7">
    <location>
        <begin position="85"/>
        <end position="110"/>
    </location>
</feature>
<dbReference type="InterPro" id="IPR050327">
    <property type="entry name" value="Proton-linked_MCT"/>
</dbReference>
<dbReference type="GO" id="GO:0022857">
    <property type="term" value="F:transmembrane transporter activity"/>
    <property type="evidence" value="ECO:0007669"/>
    <property type="project" value="InterPro"/>
</dbReference>
<dbReference type="SUPFAM" id="SSF103473">
    <property type="entry name" value="MFS general substrate transporter"/>
    <property type="match status" value="1"/>
</dbReference>
<dbReference type="Pfam" id="PF07690">
    <property type="entry name" value="MFS_1"/>
    <property type="match status" value="1"/>
</dbReference>
<keyword evidence="3" id="KW-0813">Transport</keyword>
<evidence type="ECO:0000256" key="4">
    <source>
        <dbReference type="ARBA" id="ARBA00022692"/>
    </source>
</evidence>
<evidence type="ECO:0000313" key="10">
    <source>
        <dbReference type="Proteomes" id="UP000800035"/>
    </source>
</evidence>
<dbReference type="EMBL" id="ML977066">
    <property type="protein sequence ID" value="KAF1948279.1"/>
    <property type="molecule type" value="Genomic_DNA"/>
</dbReference>
<dbReference type="InterPro" id="IPR020846">
    <property type="entry name" value="MFS_dom"/>
</dbReference>
<comment type="similarity">
    <text evidence="2">Belongs to the major facilitator superfamily. Monocarboxylate porter (TC 2.A.1.13) family.</text>
</comment>
<dbReference type="Proteomes" id="UP000800035">
    <property type="component" value="Unassembled WGS sequence"/>
</dbReference>
<feature type="domain" description="Major facilitator superfamily (MFS) profile" evidence="8">
    <location>
        <begin position="189"/>
        <end position="384"/>
    </location>
</feature>
<keyword evidence="10" id="KW-1185">Reference proteome</keyword>
<proteinExistence type="inferred from homology"/>
<feature type="transmembrane region" description="Helical" evidence="7">
    <location>
        <begin position="148"/>
        <end position="170"/>
    </location>
</feature>
<evidence type="ECO:0000256" key="6">
    <source>
        <dbReference type="ARBA" id="ARBA00023136"/>
    </source>
</evidence>
<keyword evidence="5 7" id="KW-1133">Transmembrane helix</keyword>
<dbReference type="PANTHER" id="PTHR11360">
    <property type="entry name" value="MONOCARBOXYLATE TRANSPORTER"/>
    <property type="match status" value="1"/>
</dbReference>
<sequence length="384" mass="41111">MISRGLPNSFGAFQTFYIKDLIPEQTTSSVAWIGSIQLFLTTLGCLFGGIFIDRGYLHGLIAVGTSLELVGLLATSFSTEHWQLLLAQGFCVGLGSGLLGLLPVAVISMYFEKKRMLAVGIASTGASFTGIFYPIVLRYLFSKIGFPWAVRSLAVFILATNTISMIFMCLQSEGSPEGSRFTVSHLKDPAYSAFVGTFTLLMASVVVPFFFIPEYALQLGISEAMAFNLLVAMNAANLLGRFIPNILADRYGGINALLPLTVVSTIMLIILPWIHALPTLLVFSLIYGFSSGSVMVLPAPIIVNLSPNSAELGVRMGLAYICAAFGSLLGNPISGAVKHDGSEGAVNEFKKVWWTAALIMGAGVLALCSTRRLRVGSWFGKGCA</sequence>
<evidence type="ECO:0000256" key="3">
    <source>
        <dbReference type="ARBA" id="ARBA00022448"/>
    </source>
</evidence>
<dbReference type="PANTHER" id="PTHR11360:SF224">
    <property type="entry name" value="MAJOR FACILITATOR SUPERFAMILY (MFS) PROFILE DOMAIN-CONTAINING PROTEIN-RELATED"/>
    <property type="match status" value="1"/>
</dbReference>
<organism evidence="9 10">
    <name type="scientific">Byssothecium circinans</name>
    <dbReference type="NCBI Taxonomy" id="147558"/>
    <lineage>
        <taxon>Eukaryota</taxon>
        <taxon>Fungi</taxon>
        <taxon>Dikarya</taxon>
        <taxon>Ascomycota</taxon>
        <taxon>Pezizomycotina</taxon>
        <taxon>Dothideomycetes</taxon>
        <taxon>Pleosporomycetidae</taxon>
        <taxon>Pleosporales</taxon>
        <taxon>Massarineae</taxon>
        <taxon>Massarinaceae</taxon>
        <taxon>Byssothecium</taxon>
    </lineage>
</organism>
<dbReference type="Gene3D" id="1.20.1250.20">
    <property type="entry name" value="MFS general substrate transporter like domains"/>
    <property type="match status" value="2"/>
</dbReference>
<dbReference type="PROSITE" id="PS50850">
    <property type="entry name" value="MFS"/>
    <property type="match status" value="1"/>
</dbReference>